<gene>
    <name evidence="1" type="ORF">STEHIDRAFT_163278</name>
</gene>
<protein>
    <submittedName>
        <fullName evidence="1">Uncharacterized protein</fullName>
    </submittedName>
</protein>
<evidence type="ECO:0000313" key="1">
    <source>
        <dbReference type="EMBL" id="EIM80027.1"/>
    </source>
</evidence>
<dbReference type="GeneID" id="18802279"/>
<dbReference type="Proteomes" id="UP000053927">
    <property type="component" value="Unassembled WGS sequence"/>
</dbReference>
<reference evidence="2" key="1">
    <citation type="journal article" date="2012" name="Science">
        <title>The Paleozoic origin of enzymatic lignin decomposition reconstructed from 31 fungal genomes.</title>
        <authorList>
            <person name="Floudas D."/>
            <person name="Binder M."/>
            <person name="Riley R."/>
            <person name="Barry K."/>
            <person name="Blanchette R.A."/>
            <person name="Henrissat B."/>
            <person name="Martinez A.T."/>
            <person name="Otillar R."/>
            <person name="Spatafora J.W."/>
            <person name="Yadav J.S."/>
            <person name="Aerts A."/>
            <person name="Benoit I."/>
            <person name="Boyd A."/>
            <person name="Carlson A."/>
            <person name="Copeland A."/>
            <person name="Coutinho P.M."/>
            <person name="de Vries R.P."/>
            <person name="Ferreira P."/>
            <person name="Findley K."/>
            <person name="Foster B."/>
            <person name="Gaskell J."/>
            <person name="Glotzer D."/>
            <person name="Gorecki P."/>
            <person name="Heitman J."/>
            <person name="Hesse C."/>
            <person name="Hori C."/>
            <person name="Igarashi K."/>
            <person name="Jurgens J.A."/>
            <person name="Kallen N."/>
            <person name="Kersten P."/>
            <person name="Kohler A."/>
            <person name="Kuees U."/>
            <person name="Kumar T.K.A."/>
            <person name="Kuo A."/>
            <person name="LaButti K."/>
            <person name="Larrondo L.F."/>
            <person name="Lindquist E."/>
            <person name="Ling A."/>
            <person name="Lombard V."/>
            <person name="Lucas S."/>
            <person name="Lundell T."/>
            <person name="Martin R."/>
            <person name="McLaughlin D.J."/>
            <person name="Morgenstern I."/>
            <person name="Morin E."/>
            <person name="Murat C."/>
            <person name="Nagy L.G."/>
            <person name="Nolan M."/>
            <person name="Ohm R.A."/>
            <person name="Patyshakuliyeva A."/>
            <person name="Rokas A."/>
            <person name="Ruiz-Duenas F.J."/>
            <person name="Sabat G."/>
            <person name="Salamov A."/>
            <person name="Samejima M."/>
            <person name="Schmutz J."/>
            <person name="Slot J.C."/>
            <person name="St John F."/>
            <person name="Stenlid J."/>
            <person name="Sun H."/>
            <person name="Sun S."/>
            <person name="Syed K."/>
            <person name="Tsang A."/>
            <person name="Wiebenga A."/>
            <person name="Young D."/>
            <person name="Pisabarro A."/>
            <person name="Eastwood D.C."/>
            <person name="Martin F."/>
            <person name="Cullen D."/>
            <person name="Grigoriev I.V."/>
            <person name="Hibbett D.S."/>
        </authorList>
    </citation>
    <scope>NUCLEOTIDE SEQUENCE [LARGE SCALE GENOMIC DNA]</scope>
    <source>
        <strain evidence="2">FP-91666</strain>
    </source>
</reference>
<dbReference type="AlphaFoldDB" id="R7S0F8"/>
<organism evidence="1 2">
    <name type="scientific">Stereum hirsutum (strain FP-91666)</name>
    <name type="common">White-rot fungus</name>
    <dbReference type="NCBI Taxonomy" id="721885"/>
    <lineage>
        <taxon>Eukaryota</taxon>
        <taxon>Fungi</taxon>
        <taxon>Dikarya</taxon>
        <taxon>Basidiomycota</taxon>
        <taxon>Agaricomycotina</taxon>
        <taxon>Agaricomycetes</taxon>
        <taxon>Russulales</taxon>
        <taxon>Stereaceae</taxon>
        <taxon>Stereum</taxon>
    </lineage>
</organism>
<sequence>MISTVSTILALQVSSGFKPPSIRFTLCAETPALPSSPSHSRLLYPLYQRIQPPPPQHHASLTHASLTTDALLTYTMRADSPPMCIRAF</sequence>
<keyword evidence="2" id="KW-1185">Reference proteome</keyword>
<evidence type="ECO:0000313" key="2">
    <source>
        <dbReference type="Proteomes" id="UP000053927"/>
    </source>
</evidence>
<dbReference type="RefSeq" id="XP_007311007.1">
    <property type="nucleotide sequence ID" value="XM_007310945.1"/>
</dbReference>
<proteinExistence type="predicted"/>
<dbReference type="EMBL" id="JH687400">
    <property type="protein sequence ID" value="EIM80027.1"/>
    <property type="molecule type" value="Genomic_DNA"/>
</dbReference>
<accession>R7S0F8</accession>
<name>R7S0F8_STEHR</name>
<dbReference type="KEGG" id="shs:STEHIDRAFT_163278"/>